<reference evidence="2 3" key="1">
    <citation type="submission" date="2006-07" db="EMBL/GenBank/DDBJ databases">
        <title>Annotation of the draft genome assembly of Chlorobium ferroxidans DSM 13031.</title>
        <authorList>
            <consortium name="US DOE Joint Genome Institute (JGI-ORNL)"/>
            <person name="Larimer F."/>
            <person name="Land M."/>
            <person name="Hauser L."/>
        </authorList>
    </citation>
    <scope>NUCLEOTIDE SEQUENCE [LARGE SCALE GENOMIC DNA]</scope>
    <source>
        <strain evidence="2 3">DSM 13031</strain>
    </source>
</reference>
<dbReference type="GO" id="GO:0003677">
    <property type="term" value="F:DNA binding"/>
    <property type="evidence" value="ECO:0007669"/>
    <property type="project" value="InterPro"/>
</dbReference>
<accession>Q0YV23</accession>
<evidence type="ECO:0000313" key="2">
    <source>
        <dbReference type="EMBL" id="EAT59873.1"/>
    </source>
</evidence>
<proteinExistence type="predicted"/>
<dbReference type="AlphaFoldDB" id="Q0YV23"/>
<gene>
    <name evidence="2" type="ORF">CferDRAFT_1880</name>
</gene>
<dbReference type="Pfam" id="PF00816">
    <property type="entry name" value="Histone_HNS"/>
    <property type="match status" value="1"/>
</dbReference>
<dbReference type="InterPro" id="IPR027444">
    <property type="entry name" value="H-NS_C_dom"/>
</dbReference>
<organism evidence="2 3">
    <name type="scientific">Chlorobium ferrooxidans DSM 13031</name>
    <dbReference type="NCBI Taxonomy" id="377431"/>
    <lineage>
        <taxon>Bacteria</taxon>
        <taxon>Pseudomonadati</taxon>
        <taxon>Chlorobiota</taxon>
        <taxon>Chlorobiia</taxon>
        <taxon>Chlorobiales</taxon>
        <taxon>Chlorobiaceae</taxon>
        <taxon>Chlorobium/Pelodictyon group</taxon>
        <taxon>Chlorobium</taxon>
    </lineage>
</organism>
<dbReference type="Gene3D" id="4.10.430.10">
    <property type="entry name" value="Histone-like protein H-NS, C-terminal domain"/>
    <property type="match status" value="1"/>
</dbReference>
<dbReference type="RefSeq" id="WP_006365141.1">
    <property type="nucleotide sequence ID" value="NZ_AASE01000001.1"/>
</dbReference>
<sequence length="101" mass="11478">MSKVAELNAKIAQLEKERNEIINAERKSVIDDIRAKLVTYNISLDELGRKGKAVKSATKTPSPIKYRKSEHEYWVGRGPKPQWVKAIEAAGESIELYRIPE</sequence>
<dbReference type="SUPFAM" id="SSF81273">
    <property type="entry name" value="H-NS histone-like proteins"/>
    <property type="match status" value="1"/>
</dbReference>
<comment type="caution">
    <text evidence="2">The sequence shown here is derived from an EMBL/GenBank/DDBJ whole genome shotgun (WGS) entry which is preliminary data.</text>
</comment>
<dbReference type="Proteomes" id="UP000004162">
    <property type="component" value="Unassembled WGS sequence"/>
</dbReference>
<evidence type="ECO:0000313" key="3">
    <source>
        <dbReference type="Proteomes" id="UP000004162"/>
    </source>
</evidence>
<dbReference type="EMBL" id="AASE01000001">
    <property type="protein sequence ID" value="EAT59873.1"/>
    <property type="molecule type" value="Genomic_DNA"/>
</dbReference>
<evidence type="ECO:0000259" key="1">
    <source>
        <dbReference type="Pfam" id="PF00816"/>
    </source>
</evidence>
<dbReference type="InterPro" id="IPR037150">
    <property type="entry name" value="H-NS_C_dom_sf"/>
</dbReference>
<dbReference type="OrthoDB" id="595711at2"/>
<reference evidence="2 3" key="2">
    <citation type="submission" date="2006-07" db="EMBL/GenBank/DDBJ databases">
        <title>Sequencing of the draft genome and assembly of Chlorobium ferroxidans DSM 13031.</title>
        <authorList>
            <consortium name="US DOE Joint Genome Institute (JGI-PGF)"/>
            <person name="Copeland A."/>
            <person name="Lucas S."/>
            <person name="Lapidus A."/>
            <person name="Barry K."/>
            <person name="Glavina del Rio T."/>
            <person name="Dalin E."/>
            <person name="Tice H."/>
            <person name="Bruce D."/>
            <person name="Pitluck S."/>
            <person name="Richardson P."/>
        </authorList>
    </citation>
    <scope>NUCLEOTIDE SEQUENCE [LARGE SCALE GENOMIC DNA]</scope>
    <source>
        <strain evidence="2 3">DSM 13031</strain>
    </source>
</reference>
<keyword evidence="3" id="KW-1185">Reference proteome</keyword>
<protein>
    <submittedName>
        <fullName evidence="2">Histone-like nucleoid-structuring protein H-NS</fullName>
    </submittedName>
</protein>
<name>Q0YV23_9CHLB</name>
<feature type="domain" description="DNA-binding protein H-NS-like C-terminal" evidence="1">
    <location>
        <begin position="64"/>
        <end position="99"/>
    </location>
</feature>